<protein>
    <submittedName>
        <fullName evidence="1">Uncharacterized protein</fullName>
    </submittedName>
</protein>
<reference evidence="2" key="1">
    <citation type="submission" date="2013-09" db="EMBL/GenBank/DDBJ databases">
        <title>Corchorus olitorius genome sequencing.</title>
        <authorList>
            <person name="Alam M."/>
            <person name="Haque M.S."/>
            <person name="Islam M.S."/>
            <person name="Emdad E.M."/>
            <person name="Islam M.M."/>
            <person name="Ahmed B."/>
            <person name="Halim A."/>
            <person name="Hossen Q.M.M."/>
            <person name="Hossain M.Z."/>
            <person name="Ahmed R."/>
            <person name="Khan M.M."/>
            <person name="Islam R."/>
            <person name="Rashid M.M."/>
            <person name="Khan S.A."/>
            <person name="Rahman M.S."/>
            <person name="Alam M."/>
            <person name="Yahiya A.S."/>
            <person name="Khan M.S."/>
            <person name="Azam M.S."/>
            <person name="Haque T."/>
            <person name="Lashkar M.Z.H."/>
            <person name="Akhand A.I."/>
            <person name="Morshed G."/>
            <person name="Roy S."/>
            <person name="Uddin K.S."/>
            <person name="Rabeya T."/>
            <person name="Hossain A.S."/>
            <person name="Chowdhury A."/>
            <person name="Snigdha A.R."/>
            <person name="Mortoza M.S."/>
            <person name="Matin S.A."/>
            <person name="Hoque S.M.E."/>
            <person name="Islam M.K."/>
            <person name="Roy D.K."/>
            <person name="Haider R."/>
            <person name="Moosa M.M."/>
            <person name="Elias S.M."/>
            <person name="Hasan A.M."/>
            <person name="Jahan S."/>
            <person name="Shafiuddin M."/>
            <person name="Mahmood N."/>
            <person name="Shommy N.S."/>
        </authorList>
    </citation>
    <scope>NUCLEOTIDE SEQUENCE [LARGE SCALE GENOMIC DNA]</scope>
    <source>
        <strain evidence="2">cv. O-4</strain>
    </source>
</reference>
<organism evidence="1 2">
    <name type="scientific">Corchorus olitorius</name>
    <dbReference type="NCBI Taxonomy" id="93759"/>
    <lineage>
        <taxon>Eukaryota</taxon>
        <taxon>Viridiplantae</taxon>
        <taxon>Streptophyta</taxon>
        <taxon>Embryophyta</taxon>
        <taxon>Tracheophyta</taxon>
        <taxon>Spermatophyta</taxon>
        <taxon>Magnoliopsida</taxon>
        <taxon>eudicotyledons</taxon>
        <taxon>Gunneridae</taxon>
        <taxon>Pentapetalae</taxon>
        <taxon>rosids</taxon>
        <taxon>malvids</taxon>
        <taxon>Malvales</taxon>
        <taxon>Malvaceae</taxon>
        <taxon>Grewioideae</taxon>
        <taxon>Apeibeae</taxon>
        <taxon>Corchorus</taxon>
    </lineage>
</organism>
<accession>A0A1R3L232</accession>
<dbReference type="AlphaFoldDB" id="A0A1R3L232"/>
<proteinExistence type="predicted"/>
<sequence>MRNAHQVLYQGGSTRIFISAGLADHAPSPSLALTKNVYSPASRFEKLAIR</sequence>
<keyword evidence="2" id="KW-1185">Reference proteome</keyword>
<gene>
    <name evidence="1" type="ORF">COLO4_01875</name>
</gene>
<comment type="caution">
    <text evidence="1">The sequence shown here is derived from an EMBL/GenBank/DDBJ whole genome shotgun (WGS) entry which is preliminary data.</text>
</comment>
<evidence type="ECO:0000313" key="1">
    <source>
        <dbReference type="EMBL" id="OMP13330.1"/>
    </source>
</evidence>
<evidence type="ECO:0000313" key="2">
    <source>
        <dbReference type="Proteomes" id="UP000187203"/>
    </source>
</evidence>
<dbReference type="Proteomes" id="UP000187203">
    <property type="component" value="Unassembled WGS sequence"/>
</dbReference>
<dbReference type="EMBL" id="AWUE01004558">
    <property type="protein sequence ID" value="OMP13330.1"/>
    <property type="molecule type" value="Genomic_DNA"/>
</dbReference>
<name>A0A1R3L232_9ROSI</name>